<keyword evidence="2" id="KW-1185">Reference proteome</keyword>
<proteinExistence type="predicted"/>
<sequence length="224" mass="27203">MENDELIKKVETLGEALEIMLKNIENKEYEVKFENEKDNELVKEIKNNIKKFYLREYGEYEEKDLKKYIISLAYTTTEDEKYEIQVSLNLDKQQIINEIYNEIERNVHSIEQYTLEDLVDITRYMSFDELVNFIDYDEIEDFFKEKICSNQHIIAYNDEELYIIEDIHVYLAYSQAHEIIIYSDEYNLEQVLEKAKYILKNGYDTEELKKVLKNRKYWGNGFDY</sequence>
<name>H1PYP1_9FUSO</name>
<evidence type="ECO:0000313" key="1">
    <source>
        <dbReference type="EMBL" id="EHO77230.1"/>
    </source>
</evidence>
<comment type="caution">
    <text evidence="1">The sequence shown here is derived from an EMBL/GenBank/DDBJ whole genome shotgun (WGS) entry which is preliminary data.</text>
</comment>
<reference evidence="1 2" key="1">
    <citation type="submission" date="2012-07" db="EMBL/GenBank/DDBJ databases">
        <title>The Genome Sequence of Fusobacterium ulcerans 12_1B.</title>
        <authorList>
            <consortium name="The Broad Institute Genome Sequencing Platform"/>
            <person name="Earl A."/>
            <person name="Ward D."/>
            <person name="Feldgarden M."/>
            <person name="Gevers D."/>
            <person name="Strauss J."/>
            <person name="Ambrose C.E."/>
            <person name="Allen-Vercoe E."/>
            <person name="Walker B."/>
            <person name="Young S.K."/>
            <person name="Zeng Q."/>
            <person name="Gargeya S."/>
            <person name="Fitzgerald M."/>
            <person name="Haas B."/>
            <person name="Abouelleil A."/>
            <person name="Alvarado L."/>
            <person name="Arachchi H.M."/>
            <person name="Berlin A.M."/>
            <person name="Chapman S.B."/>
            <person name="Goldberg J."/>
            <person name="Griggs A."/>
            <person name="Gujja S."/>
            <person name="Hansen M."/>
            <person name="Howarth C."/>
            <person name="Imamovic A."/>
            <person name="Larimer J."/>
            <person name="McCowen C."/>
            <person name="Montmayeur A."/>
            <person name="Murphy C."/>
            <person name="Neiman D."/>
            <person name="Pearson M."/>
            <person name="Priest M."/>
            <person name="Roberts A."/>
            <person name="Saif S."/>
            <person name="Shea T."/>
            <person name="Sisk P."/>
            <person name="Sykes S."/>
            <person name="Wortman J."/>
            <person name="Nusbaum C."/>
            <person name="Birren B."/>
        </authorList>
    </citation>
    <scope>NUCLEOTIDE SEQUENCE [LARGE SCALE GENOMIC DNA]</scope>
    <source>
        <strain evidence="1 2">12_1B</strain>
    </source>
</reference>
<dbReference type="BioCyc" id="FSP457404-HMP:GTSQ-3589-MONOMER"/>
<dbReference type="PATRIC" id="fig|457404.5.peg.3491"/>
<dbReference type="HOGENOM" id="CLU_1233562_0_0_0"/>
<organism evidence="1 2">
    <name type="scientific">Fusobacterium ulcerans 12-1B</name>
    <dbReference type="NCBI Taxonomy" id="457404"/>
    <lineage>
        <taxon>Bacteria</taxon>
        <taxon>Fusobacteriati</taxon>
        <taxon>Fusobacteriota</taxon>
        <taxon>Fusobacteriia</taxon>
        <taxon>Fusobacteriales</taxon>
        <taxon>Fusobacteriaceae</taxon>
        <taxon>Fusobacterium</taxon>
    </lineage>
</organism>
<accession>H1PYP1</accession>
<dbReference type="RefSeq" id="WP_008699504.1">
    <property type="nucleotide sequence ID" value="NZ_KE161012.1"/>
</dbReference>
<dbReference type="Proteomes" id="UP000003233">
    <property type="component" value="Unassembled WGS sequence"/>
</dbReference>
<dbReference type="EMBL" id="AGWJ02000035">
    <property type="protein sequence ID" value="EHO77230.1"/>
    <property type="molecule type" value="Genomic_DNA"/>
</dbReference>
<dbReference type="AlphaFoldDB" id="H1PYP1"/>
<gene>
    <name evidence="1" type="ORF">HMPREF0402_03534</name>
</gene>
<protein>
    <submittedName>
        <fullName evidence="1">Uncharacterized protein</fullName>
    </submittedName>
</protein>
<evidence type="ECO:0000313" key="2">
    <source>
        <dbReference type="Proteomes" id="UP000003233"/>
    </source>
</evidence>